<dbReference type="PROSITE" id="PS50057">
    <property type="entry name" value="FERM_3"/>
    <property type="match status" value="1"/>
</dbReference>
<dbReference type="InterPro" id="IPR014352">
    <property type="entry name" value="FERM/acyl-CoA-bd_prot_sf"/>
</dbReference>
<dbReference type="Gene3D" id="3.10.20.90">
    <property type="entry name" value="Phosphatidylinositol 3-kinase Catalytic Subunit, Chain A, domain 1"/>
    <property type="match status" value="1"/>
</dbReference>
<dbReference type="AlphaFoldDB" id="A0A8E0RP07"/>
<dbReference type="SUPFAM" id="SSF54236">
    <property type="entry name" value="Ubiquitin-like"/>
    <property type="match status" value="1"/>
</dbReference>
<dbReference type="InterPro" id="IPR035963">
    <property type="entry name" value="FERM_2"/>
</dbReference>
<dbReference type="CDD" id="cd14473">
    <property type="entry name" value="FERM_B-lobe"/>
    <property type="match status" value="1"/>
</dbReference>
<dbReference type="GO" id="GO:0035332">
    <property type="term" value="P:positive regulation of hippo signaling"/>
    <property type="evidence" value="ECO:0007669"/>
    <property type="project" value="TreeGrafter"/>
</dbReference>
<dbReference type="SUPFAM" id="SSF47031">
    <property type="entry name" value="Second domain of FERM"/>
    <property type="match status" value="1"/>
</dbReference>
<dbReference type="InterPro" id="IPR018979">
    <property type="entry name" value="FERM_N"/>
</dbReference>
<dbReference type="PANTHER" id="PTHR13429:SF5">
    <property type="entry name" value="PROTEIN EXPANDED"/>
    <property type="match status" value="1"/>
</dbReference>
<protein>
    <recommendedName>
        <fullName evidence="1">FERM domain-containing protein</fullName>
    </recommendedName>
</protein>
<organism evidence="2 3">
    <name type="scientific">Fasciolopsis buskii</name>
    <dbReference type="NCBI Taxonomy" id="27845"/>
    <lineage>
        <taxon>Eukaryota</taxon>
        <taxon>Metazoa</taxon>
        <taxon>Spiralia</taxon>
        <taxon>Lophotrochozoa</taxon>
        <taxon>Platyhelminthes</taxon>
        <taxon>Trematoda</taxon>
        <taxon>Digenea</taxon>
        <taxon>Plagiorchiida</taxon>
        <taxon>Echinostomata</taxon>
        <taxon>Echinostomatoidea</taxon>
        <taxon>Fasciolidae</taxon>
        <taxon>Fasciolopsis</taxon>
    </lineage>
</organism>
<dbReference type="Gene3D" id="1.20.80.10">
    <property type="match status" value="1"/>
</dbReference>
<evidence type="ECO:0000313" key="2">
    <source>
        <dbReference type="EMBL" id="KAA0184130.1"/>
    </source>
</evidence>
<dbReference type="InterPro" id="IPR000299">
    <property type="entry name" value="FERM_domain"/>
</dbReference>
<name>A0A8E0RP07_9TREM</name>
<dbReference type="Pfam" id="PF00373">
    <property type="entry name" value="FERM_M"/>
    <property type="match status" value="1"/>
</dbReference>
<dbReference type="OrthoDB" id="5957665at2759"/>
<dbReference type="SMART" id="SM00295">
    <property type="entry name" value="B41"/>
    <property type="match status" value="1"/>
</dbReference>
<dbReference type="InterPro" id="IPR019749">
    <property type="entry name" value="Band_41_domain"/>
</dbReference>
<evidence type="ECO:0000259" key="1">
    <source>
        <dbReference type="PROSITE" id="PS50057"/>
    </source>
</evidence>
<dbReference type="GO" id="GO:0098592">
    <property type="term" value="C:cytoplasmic side of apical plasma membrane"/>
    <property type="evidence" value="ECO:0007669"/>
    <property type="project" value="TreeGrafter"/>
</dbReference>
<sequence length="287" mass="33024">MVAHRDPSNEYKIRIILPSREQLTLSYQNTSLVEDVFHETCELLNIGDRELFGLAVYSDDSFLFLNPSEKIMRIDFKVLALTGRPRWPCSGLRISLLNSSRTDRNPKSQSTFKFDEPLVYFRLRFYVPIHCLRDHSTKFAYYCQLRTNVLEYNLFCPVELYVQLAALGLQADMGNAPAMCVQPLQQGSEILPVYFNVSAYFPPKLLAEVDLSELVRMTLTSHVALHNMVSQVAVFWYIRTAMKKGSNFNMHLYSLPRLKQPRFAVWLGVTPDGLLVHQVNETAEFVS</sequence>
<dbReference type="InterPro" id="IPR029071">
    <property type="entry name" value="Ubiquitin-like_domsf"/>
</dbReference>
<dbReference type="PANTHER" id="PTHR13429">
    <property type="entry name" value="FERM DOMAIN (PROTEIN4.1-EZRIN-RADIXIN-MOESIN) FAMILY"/>
    <property type="match status" value="1"/>
</dbReference>
<dbReference type="EMBL" id="LUCM01011330">
    <property type="protein sequence ID" value="KAA0184130.1"/>
    <property type="molecule type" value="Genomic_DNA"/>
</dbReference>
<dbReference type="Pfam" id="PF09379">
    <property type="entry name" value="FERM_N"/>
    <property type="match status" value="1"/>
</dbReference>
<dbReference type="Proteomes" id="UP000728185">
    <property type="component" value="Unassembled WGS sequence"/>
</dbReference>
<accession>A0A8E0RP07</accession>
<comment type="caution">
    <text evidence="2">The sequence shown here is derived from an EMBL/GenBank/DDBJ whole genome shotgun (WGS) entry which is preliminary data.</text>
</comment>
<gene>
    <name evidence="2" type="ORF">FBUS_09750</name>
</gene>
<evidence type="ECO:0000313" key="3">
    <source>
        <dbReference type="Proteomes" id="UP000728185"/>
    </source>
</evidence>
<keyword evidence="3" id="KW-1185">Reference proteome</keyword>
<proteinExistence type="predicted"/>
<reference evidence="2" key="1">
    <citation type="submission" date="2019-05" db="EMBL/GenBank/DDBJ databases">
        <title>Annotation for the trematode Fasciolopsis buski.</title>
        <authorList>
            <person name="Choi Y.-J."/>
        </authorList>
    </citation>
    <scope>NUCLEOTIDE SEQUENCE</scope>
    <source>
        <strain evidence="2">HT</strain>
        <tissue evidence="2">Whole worm</tissue>
    </source>
</reference>
<dbReference type="InterPro" id="IPR047145">
    <property type="entry name" value="FRMD6-like"/>
</dbReference>
<dbReference type="InterPro" id="IPR019748">
    <property type="entry name" value="FERM_central"/>
</dbReference>
<feature type="domain" description="FERM" evidence="1">
    <location>
        <begin position="11"/>
        <end position="287"/>
    </location>
</feature>